<reference evidence="2" key="2">
    <citation type="journal article" date="2011" name="Proc. Natl. Acad. Sci. U.S.A.">
        <title>Obligate biotrophy features unraveled by the genomic analysis of rust fungi.</title>
        <authorList>
            <person name="Duplessis S."/>
            <person name="Cuomo C.A."/>
            <person name="Lin Y.-C."/>
            <person name="Aerts A."/>
            <person name="Tisserant E."/>
            <person name="Veneault-Fourrey C."/>
            <person name="Joly D.L."/>
            <person name="Hacquard S."/>
            <person name="Amselem J."/>
            <person name="Cantarel B.L."/>
            <person name="Chiu R."/>
            <person name="Coutinho P.M."/>
            <person name="Feau N."/>
            <person name="Field M."/>
            <person name="Frey P."/>
            <person name="Gelhaye E."/>
            <person name="Goldberg J."/>
            <person name="Grabherr M.G."/>
            <person name="Kodira C.D."/>
            <person name="Kohler A."/>
            <person name="Kuees U."/>
            <person name="Lindquist E.A."/>
            <person name="Lucas S.M."/>
            <person name="Mago R."/>
            <person name="Mauceli E."/>
            <person name="Morin E."/>
            <person name="Murat C."/>
            <person name="Pangilinan J.L."/>
            <person name="Park R."/>
            <person name="Pearson M."/>
            <person name="Quesneville H."/>
            <person name="Rouhier N."/>
            <person name="Sakthikumar S."/>
            <person name="Salamov A.A."/>
            <person name="Schmutz J."/>
            <person name="Selles B."/>
            <person name="Shapiro H."/>
            <person name="Tanguay P."/>
            <person name="Tuskan G.A."/>
            <person name="Henrissat B."/>
            <person name="Van de Peer Y."/>
            <person name="Rouze P."/>
            <person name="Ellis J.G."/>
            <person name="Dodds P.N."/>
            <person name="Schein J.E."/>
            <person name="Zhong S."/>
            <person name="Hamelin R.C."/>
            <person name="Grigoriev I.V."/>
            <person name="Szabo L.J."/>
            <person name="Martin F."/>
        </authorList>
    </citation>
    <scope>NUCLEOTIDE SEQUENCE [LARGE SCALE GENOMIC DNA]</scope>
    <source>
        <strain evidence="2">CRL 75-36-700-3 / race SCCL</strain>
    </source>
</reference>
<proteinExistence type="predicted"/>
<reference key="1">
    <citation type="submission" date="2007-01" db="EMBL/GenBank/DDBJ databases">
        <title>The Genome Sequence of Puccinia graminis f. sp. tritici Strain CRL 75-36-700-3.</title>
        <authorList>
            <consortium name="The Broad Institute Genome Sequencing Platform"/>
            <person name="Birren B."/>
            <person name="Lander E."/>
            <person name="Galagan J."/>
            <person name="Nusbaum C."/>
            <person name="Devon K."/>
            <person name="Cuomo C."/>
            <person name="Jaffe D."/>
            <person name="Butler J."/>
            <person name="Alvarez P."/>
            <person name="Gnerre S."/>
            <person name="Grabherr M."/>
            <person name="Mauceli E."/>
            <person name="Brockman W."/>
            <person name="Young S."/>
            <person name="LaButti K."/>
            <person name="Sykes S."/>
            <person name="DeCaprio D."/>
            <person name="Crawford M."/>
            <person name="Koehrsen M."/>
            <person name="Engels R."/>
            <person name="Montgomery P."/>
            <person name="Pearson M."/>
            <person name="Howarth C."/>
            <person name="Larson L."/>
            <person name="White J."/>
            <person name="Zeng Q."/>
            <person name="Kodira C."/>
            <person name="Yandava C."/>
            <person name="Alvarado L."/>
            <person name="O'Leary S."/>
            <person name="Szabo L."/>
            <person name="Dean R."/>
            <person name="Schein J."/>
        </authorList>
    </citation>
    <scope>NUCLEOTIDE SEQUENCE</scope>
    <source>
        <strain>CRL 75-36-700-3</strain>
    </source>
</reference>
<accession>E3K8S6</accession>
<name>E3K8S6_PUCGT</name>
<dbReference type="Proteomes" id="UP000008783">
    <property type="component" value="Unassembled WGS sequence"/>
</dbReference>
<dbReference type="GeneID" id="10539554"/>
<keyword evidence="2" id="KW-1185">Reference proteome</keyword>
<dbReference type="InParanoid" id="E3K8S6"/>
<sequence>MASPAPTSSTTPKARRLMSSNFLSRWSLSVSSATRLHKWKKKVLDIRALTSRQ</sequence>
<evidence type="ECO:0000313" key="1">
    <source>
        <dbReference type="EMBL" id="EFP80543.2"/>
    </source>
</evidence>
<gene>
    <name evidence="1" type="ORF">PGTG_06499</name>
</gene>
<organism evidence="1 2">
    <name type="scientific">Puccinia graminis f. sp. tritici (strain CRL 75-36-700-3 / race SCCL)</name>
    <name type="common">Black stem rust fungus</name>
    <dbReference type="NCBI Taxonomy" id="418459"/>
    <lineage>
        <taxon>Eukaryota</taxon>
        <taxon>Fungi</taxon>
        <taxon>Dikarya</taxon>
        <taxon>Basidiomycota</taxon>
        <taxon>Pucciniomycotina</taxon>
        <taxon>Pucciniomycetes</taxon>
        <taxon>Pucciniales</taxon>
        <taxon>Pucciniaceae</taxon>
        <taxon>Puccinia</taxon>
    </lineage>
</organism>
<dbReference type="EMBL" id="DS178276">
    <property type="protein sequence ID" value="EFP80543.2"/>
    <property type="molecule type" value="Genomic_DNA"/>
</dbReference>
<dbReference type="KEGG" id="pgr:PGTG_06499"/>
<protein>
    <submittedName>
        <fullName evidence="1">Uncharacterized protein</fullName>
    </submittedName>
</protein>
<dbReference type="AlphaFoldDB" id="E3K8S6"/>
<dbReference type="VEuPathDB" id="FungiDB:PGTG_06499"/>
<evidence type="ECO:0000313" key="2">
    <source>
        <dbReference type="Proteomes" id="UP000008783"/>
    </source>
</evidence>
<dbReference type="RefSeq" id="XP_003324962.2">
    <property type="nucleotide sequence ID" value="XM_003324914.2"/>
</dbReference>
<dbReference type="HOGENOM" id="CLU_3069759_0_0_1"/>